<dbReference type="Pfam" id="PF22917">
    <property type="entry name" value="PRISE"/>
    <property type="match status" value="1"/>
</dbReference>
<comment type="caution">
    <text evidence="2">The sequence shown here is derived from an EMBL/GenBank/DDBJ whole genome shotgun (WGS) entry which is preliminary data.</text>
</comment>
<feature type="domain" description="PRISE-like Rossmann-fold" evidence="1">
    <location>
        <begin position="91"/>
        <end position="298"/>
    </location>
</feature>
<keyword evidence="3" id="KW-1185">Reference proteome</keyword>
<dbReference type="EMBL" id="JAEQMY010000032">
    <property type="protein sequence ID" value="MBL0406039.1"/>
    <property type="molecule type" value="Genomic_DNA"/>
</dbReference>
<evidence type="ECO:0000313" key="2">
    <source>
        <dbReference type="EMBL" id="MBL0406039.1"/>
    </source>
</evidence>
<gene>
    <name evidence="2" type="ORF">JKG68_18925</name>
</gene>
<protein>
    <submittedName>
        <fullName evidence="2">SDR family oxidoreductase</fullName>
    </submittedName>
</protein>
<dbReference type="CDD" id="cd08948">
    <property type="entry name" value="5beta-POR_like_SDR_a"/>
    <property type="match status" value="1"/>
</dbReference>
<organism evidence="2 3">
    <name type="scientific">Microvirga aerilata</name>
    <dbReference type="NCBI Taxonomy" id="670292"/>
    <lineage>
        <taxon>Bacteria</taxon>
        <taxon>Pseudomonadati</taxon>
        <taxon>Pseudomonadota</taxon>
        <taxon>Alphaproteobacteria</taxon>
        <taxon>Hyphomicrobiales</taxon>
        <taxon>Methylobacteriaceae</taxon>
        <taxon>Microvirga</taxon>
    </lineage>
</organism>
<dbReference type="InterPro" id="IPR055222">
    <property type="entry name" value="PRISE-like_Rossmann-fold"/>
</dbReference>
<sequence length="362" mass="40517">MTKGSDGVVLVVGALGVVGRAALDLFTRTPGWSVIGLSRRKPDFETNARWINADLKDLAGLREQLASEGKISHVVYAALHEEQSLVKGWSAQEQIHSNVLMLSNLLTALSDLSIDFSHLTLLQGTKAYGVHHGPYKMPAKESDPRFISSNFYYDQEDLVREKSGREGWAFTVLRPQIVCGFALGNPMNAVTAIGVYASICRELGQPMRFPGGPPCFQEAVDANLLARAILWAGREPRCAGEIYNIANGDCFSWPNLWPRFAKRFGVEPGIAHSFSLAETMLDKAPVWDRIVEKHSLVPYSYEEIVSSWQFMDYLLRHGRNYAHHSLVSTIKARKHGFHDCMDSEEMFDTTFTRLQEARILPC</sequence>
<dbReference type="InterPro" id="IPR036291">
    <property type="entry name" value="NAD(P)-bd_dom_sf"/>
</dbReference>
<dbReference type="AlphaFoldDB" id="A0A936ZFK9"/>
<dbReference type="Gene3D" id="3.40.50.720">
    <property type="entry name" value="NAD(P)-binding Rossmann-like Domain"/>
    <property type="match status" value="1"/>
</dbReference>
<reference evidence="2" key="1">
    <citation type="submission" date="2021-01" db="EMBL/GenBank/DDBJ databases">
        <title>Microvirga sp.</title>
        <authorList>
            <person name="Kim M.K."/>
        </authorList>
    </citation>
    <scope>NUCLEOTIDE SEQUENCE</scope>
    <source>
        <strain evidence="2">5420S-16</strain>
    </source>
</reference>
<dbReference type="Proteomes" id="UP000605848">
    <property type="component" value="Unassembled WGS sequence"/>
</dbReference>
<accession>A0A936ZFK9</accession>
<evidence type="ECO:0000259" key="1">
    <source>
        <dbReference type="Pfam" id="PF22917"/>
    </source>
</evidence>
<dbReference type="PANTHER" id="PTHR32487:SF0">
    <property type="entry name" value="3-OXO-DELTA(4,5)-STEROID 5-BETA-REDUCTASE"/>
    <property type="match status" value="1"/>
</dbReference>
<evidence type="ECO:0000313" key="3">
    <source>
        <dbReference type="Proteomes" id="UP000605848"/>
    </source>
</evidence>
<dbReference type="SUPFAM" id="SSF51735">
    <property type="entry name" value="NAD(P)-binding Rossmann-fold domains"/>
    <property type="match status" value="1"/>
</dbReference>
<proteinExistence type="predicted"/>
<dbReference type="RefSeq" id="WP_202062649.1">
    <property type="nucleotide sequence ID" value="NZ_JAEQMY010000032.1"/>
</dbReference>
<name>A0A936ZFK9_9HYPH</name>
<dbReference type="PANTHER" id="PTHR32487">
    <property type="entry name" value="3-OXO-DELTA(4,5)-STEROID 5-BETA-REDUCTASE"/>
    <property type="match status" value="1"/>
</dbReference>